<feature type="transmembrane region" description="Helical" evidence="1">
    <location>
        <begin position="12"/>
        <end position="29"/>
    </location>
</feature>
<evidence type="ECO:0000259" key="2">
    <source>
        <dbReference type="PROSITE" id="PS50041"/>
    </source>
</evidence>
<evidence type="ECO:0000256" key="1">
    <source>
        <dbReference type="SAM" id="Phobius"/>
    </source>
</evidence>
<dbReference type="PROSITE" id="PS50041">
    <property type="entry name" value="C_TYPE_LECTIN_2"/>
    <property type="match status" value="1"/>
</dbReference>
<dbReference type="EMBL" id="KB202408">
    <property type="protein sequence ID" value="ESO90480.1"/>
    <property type="molecule type" value="Genomic_DNA"/>
</dbReference>
<dbReference type="Pfam" id="PF00059">
    <property type="entry name" value="Lectin_C"/>
    <property type="match status" value="1"/>
</dbReference>
<accession>V4A656</accession>
<gene>
    <name evidence="3" type="ORF">LOTGIDRAFT_164057</name>
</gene>
<evidence type="ECO:0000313" key="3">
    <source>
        <dbReference type="EMBL" id="ESO90480.1"/>
    </source>
</evidence>
<keyword evidence="1" id="KW-1133">Transmembrane helix</keyword>
<feature type="domain" description="C-type lectin" evidence="2">
    <location>
        <begin position="147"/>
        <end position="260"/>
    </location>
</feature>
<dbReference type="HOGENOM" id="CLU_1058800_0_0_1"/>
<dbReference type="CTD" id="20239611"/>
<keyword evidence="1" id="KW-0472">Membrane</keyword>
<dbReference type="InterPro" id="IPR016186">
    <property type="entry name" value="C-type_lectin-like/link_sf"/>
</dbReference>
<dbReference type="InterPro" id="IPR016187">
    <property type="entry name" value="CTDL_fold"/>
</dbReference>
<dbReference type="InterPro" id="IPR001304">
    <property type="entry name" value="C-type_lectin-like"/>
</dbReference>
<dbReference type="RefSeq" id="XP_009058802.1">
    <property type="nucleotide sequence ID" value="XM_009060554.1"/>
</dbReference>
<reference evidence="3 4" key="1">
    <citation type="journal article" date="2013" name="Nature">
        <title>Insights into bilaterian evolution from three spiralian genomes.</title>
        <authorList>
            <person name="Simakov O."/>
            <person name="Marletaz F."/>
            <person name="Cho S.J."/>
            <person name="Edsinger-Gonzales E."/>
            <person name="Havlak P."/>
            <person name="Hellsten U."/>
            <person name="Kuo D.H."/>
            <person name="Larsson T."/>
            <person name="Lv J."/>
            <person name="Arendt D."/>
            <person name="Savage R."/>
            <person name="Osoegawa K."/>
            <person name="de Jong P."/>
            <person name="Grimwood J."/>
            <person name="Chapman J.A."/>
            <person name="Shapiro H."/>
            <person name="Aerts A."/>
            <person name="Otillar R.P."/>
            <person name="Terry A.Y."/>
            <person name="Boore J.L."/>
            <person name="Grigoriev I.V."/>
            <person name="Lindberg D.R."/>
            <person name="Seaver E.C."/>
            <person name="Weisblat D.A."/>
            <person name="Putnam N.H."/>
            <person name="Rokhsar D.S."/>
        </authorList>
    </citation>
    <scope>NUCLEOTIDE SEQUENCE [LARGE SCALE GENOMIC DNA]</scope>
</reference>
<dbReference type="KEGG" id="lgi:LOTGIDRAFT_164057"/>
<name>V4A656_LOTGI</name>
<dbReference type="GeneID" id="20239611"/>
<dbReference type="Gene3D" id="3.10.100.10">
    <property type="entry name" value="Mannose-Binding Protein A, subunit A"/>
    <property type="match status" value="1"/>
</dbReference>
<proteinExistence type="predicted"/>
<dbReference type="Proteomes" id="UP000030746">
    <property type="component" value="Unassembled WGS sequence"/>
</dbReference>
<dbReference type="AlphaFoldDB" id="V4A656"/>
<evidence type="ECO:0000313" key="4">
    <source>
        <dbReference type="Proteomes" id="UP000030746"/>
    </source>
</evidence>
<sequence>METKKGFSTQAMFTSVIILIILLCIFLIINPTTGLSVNWIHLNLDGVVYSSTSIRTVSKIQCVMLASQSPTITSFSYHRDSSNCYFYTEIPSINLLLIPSVLGGAKTFTRLPIPGWQETTTSYQSTVPPLSGAALCATKSGYKFDSSSNGCFKIYITLMKINSANQTCIDDGGYLMRLNSPAKTTWMKNNMDAGSVWLGGKKDSTTNDWFWDSGDSINPSDFNNLPLNVLTIDCVSYTNVLSLKYMNPTSCLLTLGIACEIPI</sequence>
<keyword evidence="4" id="KW-1185">Reference proteome</keyword>
<dbReference type="SUPFAM" id="SSF56436">
    <property type="entry name" value="C-type lectin-like"/>
    <property type="match status" value="1"/>
</dbReference>
<dbReference type="SMART" id="SM00034">
    <property type="entry name" value="CLECT"/>
    <property type="match status" value="1"/>
</dbReference>
<dbReference type="OrthoDB" id="10609283at2759"/>
<keyword evidence="1" id="KW-0812">Transmembrane</keyword>
<dbReference type="CDD" id="cd00037">
    <property type="entry name" value="CLECT"/>
    <property type="match status" value="1"/>
</dbReference>
<organism evidence="3 4">
    <name type="scientific">Lottia gigantea</name>
    <name type="common">Giant owl limpet</name>
    <dbReference type="NCBI Taxonomy" id="225164"/>
    <lineage>
        <taxon>Eukaryota</taxon>
        <taxon>Metazoa</taxon>
        <taxon>Spiralia</taxon>
        <taxon>Lophotrochozoa</taxon>
        <taxon>Mollusca</taxon>
        <taxon>Gastropoda</taxon>
        <taxon>Patellogastropoda</taxon>
        <taxon>Lottioidea</taxon>
        <taxon>Lottiidae</taxon>
        <taxon>Lottia</taxon>
    </lineage>
</organism>
<protein>
    <recommendedName>
        <fullName evidence="2">C-type lectin domain-containing protein</fullName>
    </recommendedName>
</protein>